<dbReference type="Gene3D" id="3.20.20.10">
    <property type="entry name" value="Alanine racemase"/>
    <property type="match status" value="1"/>
</dbReference>
<dbReference type="InterPro" id="IPR029066">
    <property type="entry name" value="PLP-binding_barrel"/>
</dbReference>
<evidence type="ECO:0000313" key="4">
    <source>
        <dbReference type="EMBL" id="ALT00278.1"/>
    </source>
</evidence>
<dbReference type="InterPro" id="IPR026956">
    <property type="entry name" value="D-ser_dehydrat-like_dom"/>
</dbReference>
<gene>
    <name evidence="4" type="ORF">AT746_02095</name>
</gene>
<dbReference type="Pfam" id="PF01168">
    <property type="entry name" value="Ala_racemase_N"/>
    <property type="match status" value="1"/>
</dbReference>
<dbReference type="PANTHER" id="PTHR28004">
    <property type="entry name" value="ZGC:162816-RELATED"/>
    <property type="match status" value="1"/>
</dbReference>
<evidence type="ECO:0000256" key="1">
    <source>
        <dbReference type="ARBA" id="ARBA00005323"/>
    </source>
</evidence>
<accession>A0A0U3BF41</accession>
<dbReference type="Gene3D" id="2.40.37.20">
    <property type="entry name" value="D-serine dehydratase-like domain"/>
    <property type="match status" value="1"/>
</dbReference>
<proteinExistence type="inferred from homology"/>
<dbReference type="Proteomes" id="UP000068447">
    <property type="component" value="Chromosome"/>
</dbReference>
<comment type="similarity">
    <text evidence="1">Belongs to the DSD1 family.</text>
</comment>
<sequence length="394" mass="42565">MKERGWHILNEDVSLPVAVLHQSALENNLNWMNRYASASGVRLAPHGKTTMAPELFRQMRDAGSWAISLATAPQVAAAHQAGISRILMANQLVGRANMQRIARMLEQGLEYYCFVDSLANAQALSHYFDSQGLTLNVMLEVGVPGGRCGVRTDEQAMALCAGINSLPGLALRGLAFYEGVIGGEDAPARITAFTQRMRALALTIYQQKGFAPGTVSITGAGSAWYDLVAETLDGPSLPAAMQVVIRPGCYLIHDTGIYEQAQAGVMSRSALACDIGGDLISSLQLCAYVQSVPEPGMAIIGLGKRDAAFDAGLPTPQWFARPGQQKPRQAPANWQLSKIMDQHAMLTTDADCELQVGDIIGFSTSHPCLTMDKWKYIAVVDDNLCAHRLIKTEF</sequence>
<name>A0A0U3BF41_9ALTE</name>
<dbReference type="InterPro" id="IPR051466">
    <property type="entry name" value="D-amino_acid_metab_enzyme"/>
</dbReference>
<dbReference type="AlphaFoldDB" id="A0A0U3BF41"/>
<protein>
    <recommendedName>
        <fullName evidence="3">D-serine dehydratase-like domain-containing protein</fullName>
    </recommendedName>
</protein>
<dbReference type="KEGG" id="lal:AT746_02095"/>
<reference evidence="4 5" key="1">
    <citation type="submission" date="2015-12" db="EMBL/GenBank/DDBJ databases">
        <title>Complete genome of Lacimicrobium alkaliphilum KCTC 32984.</title>
        <authorList>
            <person name="Kim S.-G."/>
            <person name="Lee Y.-J."/>
        </authorList>
    </citation>
    <scope>NUCLEOTIDE SEQUENCE [LARGE SCALE GENOMIC DNA]</scope>
    <source>
        <strain evidence="4 5">YelD216</strain>
    </source>
</reference>
<evidence type="ECO:0000313" key="5">
    <source>
        <dbReference type="Proteomes" id="UP000068447"/>
    </source>
</evidence>
<dbReference type="EMBL" id="CP013650">
    <property type="protein sequence ID" value="ALT00278.1"/>
    <property type="molecule type" value="Genomic_DNA"/>
</dbReference>
<evidence type="ECO:0000256" key="2">
    <source>
        <dbReference type="ARBA" id="ARBA00023239"/>
    </source>
</evidence>
<dbReference type="GO" id="GO:0016829">
    <property type="term" value="F:lyase activity"/>
    <property type="evidence" value="ECO:0007669"/>
    <property type="project" value="UniProtKB-KW"/>
</dbReference>
<dbReference type="InterPro" id="IPR042208">
    <property type="entry name" value="D-ser_dehydrat-like_sf"/>
</dbReference>
<dbReference type="CDD" id="cd06818">
    <property type="entry name" value="PLPDE_III_cryptic_DSD"/>
    <property type="match status" value="1"/>
</dbReference>
<feature type="domain" description="D-serine dehydratase-like" evidence="3">
    <location>
        <begin position="282"/>
        <end position="381"/>
    </location>
</feature>
<keyword evidence="2" id="KW-0456">Lyase</keyword>
<dbReference type="SUPFAM" id="SSF51419">
    <property type="entry name" value="PLP-binding barrel"/>
    <property type="match status" value="1"/>
</dbReference>
<dbReference type="InterPro" id="IPR001608">
    <property type="entry name" value="Ala_racemase_N"/>
</dbReference>
<evidence type="ECO:0000259" key="3">
    <source>
        <dbReference type="SMART" id="SM01119"/>
    </source>
</evidence>
<dbReference type="Pfam" id="PF14031">
    <property type="entry name" value="D-ser_dehydrat"/>
    <property type="match status" value="1"/>
</dbReference>
<organism evidence="4 5">
    <name type="scientific">Lacimicrobium alkaliphilum</name>
    <dbReference type="NCBI Taxonomy" id="1526571"/>
    <lineage>
        <taxon>Bacteria</taxon>
        <taxon>Pseudomonadati</taxon>
        <taxon>Pseudomonadota</taxon>
        <taxon>Gammaproteobacteria</taxon>
        <taxon>Alteromonadales</taxon>
        <taxon>Alteromonadaceae</taxon>
        <taxon>Lacimicrobium</taxon>
    </lineage>
</organism>
<dbReference type="PANTHER" id="PTHR28004:SF8">
    <property type="entry name" value="D-SERINE DEAMINASE"/>
    <property type="match status" value="1"/>
</dbReference>
<keyword evidence="5" id="KW-1185">Reference proteome</keyword>
<dbReference type="STRING" id="1526571.AT746_02095"/>
<dbReference type="SMART" id="SM01119">
    <property type="entry name" value="D-ser_dehydrat"/>
    <property type="match status" value="1"/>
</dbReference>